<dbReference type="GO" id="GO:0008320">
    <property type="term" value="F:protein transmembrane transporter activity"/>
    <property type="evidence" value="ECO:0007669"/>
    <property type="project" value="UniProtKB-UniRule"/>
</dbReference>
<comment type="subunit">
    <text evidence="9">Component of the Sec protein translocase complex. Heterotrimer consisting of SecY, SecE and SecG subunits. The heterotrimers can form oligomers, although 1 heterotrimer is thought to be able to translocate proteins. Interacts with the ribosome. Interacts with SecDF, and other proteins may be involved. Interacts with SecA.</text>
</comment>
<proteinExistence type="inferred from homology"/>
<dbReference type="RefSeq" id="WP_106892557.1">
    <property type="nucleotide sequence ID" value="NZ_CP027860.1"/>
</dbReference>
<feature type="transmembrane region" description="Helical" evidence="9">
    <location>
        <begin position="95"/>
        <end position="120"/>
    </location>
</feature>
<organism evidence="10 11">
    <name type="scientific">Ahniella affigens</name>
    <dbReference type="NCBI Taxonomy" id="2021234"/>
    <lineage>
        <taxon>Bacteria</taxon>
        <taxon>Pseudomonadati</taxon>
        <taxon>Pseudomonadota</taxon>
        <taxon>Gammaproteobacteria</taxon>
        <taxon>Lysobacterales</taxon>
        <taxon>Rhodanobacteraceae</taxon>
        <taxon>Ahniella</taxon>
    </lineage>
</organism>
<dbReference type="KEGG" id="xba:C7S18_16200"/>
<evidence type="ECO:0000256" key="4">
    <source>
        <dbReference type="ARBA" id="ARBA00022692"/>
    </source>
</evidence>
<dbReference type="Gene3D" id="1.20.5.1030">
    <property type="entry name" value="Preprotein translocase secy subunit"/>
    <property type="match status" value="1"/>
</dbReference>
<sequence length="128" mass="14323">MNAVVESKTYSNVDKAKLGLSIAIAVGACIAFALLSDKFNIWLRLLGLIVGFAAAAAVVWFSNFGPALREYVIESHFEMRKVTWPTRKESWQTTWIVFAMIAIIGILLFLFDSLLSWVFLDIIYGGSR</sequence>
<dbReference type="GO" id="GO:0009306">
    <property type="term" value="P:protein secretion"/>
    <property type="evidence" value="ECO:0007669"/>
    <property type="project" value="UniProtKB-UniRule"/>
</dbReference>
<accession>A0A2P1PUV5</accession>
<reference evidence="10 11" key="1">
    <citation type="submission" date="2018-03" db="EMBL/GenBank/DDBJ databases">
        <title>Ahniella affigens gen. nov., sp. nov., a gammaproteobacterium isolated from sandy soil near a stream.</title>
        <authorList>
            <person name="Ko Y."/>
            <person name="Kim J.-H."/>
        </authorList>
    </citation>
    <scope>NUCLEOTIDE SEQUENCE [LARGE SCALE GENOMIC DNA]</scope>
    <source>
        <strain evidence="10 11">D13</strain>
    </source>
</reference>
<dbReference type="GO" id="GO:0043952">
    <property type="term" value="P:protein transport by the Sec complex"/>
    <property type="evidence" value="ECO:0007669"/>
    <property type="project" value="UniProtKB-UniRule"/>
</dbReference>
<evidence type="ECO:0000256" key="3">
    <source>
        <dbReference type="ARBA" id="ARBA00022475"/>
    </source>
</evidence>
<dbReference type="Proteomes" id="UP000241074">
    <property type="component" value="Chromosome"/>
</dbReference>
<dbReference type="NCBIfam" id="TIGR00964">
    <property type="entry name" value="secE_bact"/>
    <property type="match status" value="1"/>
</dbReference>
<dbReference type="OrthoDB" id="9806365at2"/>
<protein>
    <recommendedName>
        <fullName evidence="9">Protein translocase subunit SecE</fullName>
    </recommendedName>
</protein>
<dbReference type="GO" id="GO:0005886">
    <property type="term" value="C:plasma membrane"/>
    <property type="evidence" value="ECO:0007669"/>
    <property type="project" value="UniProtKB-UniRule"/>
</dbReference>
<keyword evidence="11" id="KW-1185">Reference proteome</keyword>
<evidence type="ECO:0000256" key="6">
    <source>
        <dbReference type="ARBA" id="ARBA00022989"/>
    </source>
</evidence>
<comment type="subcellular location">
    <subcellularLocation>
        <location evidence="1">Membrane</location>
    </subcellularLocation>
</comment>
<comment type="function">
    <text evidence="9">Essential subunit of the Sec protein translocation channel SecYEG. Clamps together the 2 halves of SecY. May contact the channel plug during translocation.</text>
</comment>
<gene>
    <name evidence="9 10" type="primary">secE</name>
    <name evidence="10" type="ORF">C7S18_16200</name>
</gene>
<dbReference type="GO" id="GO:0065002">
    <property type="term" value="P:intracellular protein transmembrane transport"/>
    <property type="evidence" value="ECO:0007669"/>
    <property type="project" value="UniProtKB-UniRule"/>
</dbReference>
<dbReference type="Pfam" id="PF00584">
    <property type="entry name" value="SecE"/>
    <property type="match status" value="1"/>
</dbReference>
<evidence type="ECO:0000256" key="9">
    <source>
        <dbReference type="HAMAP-Rule" id="MF_00422"/>
    </source>
</evidence>
<feature type="transmembrane region" description="Helical" evidence="9">
    <location>
        <begin position="18"/>
        <end position="35"/>
    </location>
</feature>
<dbReference type="EMBL" id="CP027860">
    <property type="protein sequence ID" value="AVP98636.1"/>
    <property type="molecule type" value="Genomic_DNA"/>
</dbReference>
<dbReference type="PANTHER" id="PTHR33910:SF1">
    <property type="entry name" value="PROTEIN TRANSLOCASE SUBUNIT SECE"/>
    <property type="match status" value="1"/>
</dbReference>
<evidence type="ECO:0000313" key="11">
    <source>
        <dbReference type="Proteomes" id="UP000241074"/>
    </source>
</evidence>
<keyword evidence="5 9" id="KW-0653">Protein transport</keyword>
<dbReference type="AlphaFoldDB" id="A0A2P1PUV5"/>
<comment type="caution">
    <text evidence="9">Lacks conserved residue(s) required for the propagation of feature annotation.</text>
</comment>
<keyword evidence="2 9" id="KW-0813">Transport</keyword>
<dbReference type="PANTHER" id="PTHR33910">
    <property type="entry name" value="PROTEIN TRANSLOCASE SUBUNIT SECE"/>
    <property type="match status" value="1"/>
</dbReference>
<dbReference type="HAMAP" id="MF_00422">
    <property type="entry name" value="SecE"/>
    <property type="match status" value="1"/>
</dbReference>
<evidence type="ECO:0000256" key="5">
    <source>
        <dbReference type="ARBA" id="ARBA00022927"/>
    </source>
</evidence>
<evidence type="ECO:0000313" key="10">
    <source>
        <dbReference type="EMBL" id="AVP98636.1"/>
    </source>
</evidence>
<dbReference type="InterPro" id="IPR001901">
    <property type="entry name" value="Translocase_SecE/Sec61-g"/>
</dbReference>
<evidence type="ECO:0000256" key="2">
    <source>
        <dbReference type="ARBA" id="ARBA00022448"/>
    </source>
</evidence>
<comment type="similarity">
    <text evidence="9">Belongs to the SecE/SEC61-gamma family.</text>
</comment>
<dbReference type="InterPro" id="IPR005807">
    <property type="entry name" value="SecE_bac"/>
</dbReference>
<dbReference type="GO" id="GO:0006605">
    <property type="term" value="P:protein targeting"/>
    <property type="evidence" value="ECO:0007669"/>
    <property type="project" value="UniProtKB-UniRule"/>
</dbReference>
<keyword evidence="4 9" id="KW-0812">Transmembrane</keyword>
<dbReference type="PRINTS" id="PR01650">
    <property type="entry name" value="SECETRNLCASE"/>
</dbReference>
<keyword evidence="3 9" id="KW-1003">Cell membrane</keyword>
<evidence type="ECO:0000256" key="7">
    <source>
        <dbReference type="ARBA" id="ARBA00023010"/>
    </source>
</evidence>
<dbReference type="InterPro" id="IPR038379">
    <property type="entry name" value="SecE_sf"/>
</dbReference>
<evidence type="ECO:0000256" key="1">
    <source>
        <dbReference type="ARBA" id="ARBA00004370"/>
    </source>
</evidence>
<keyword evidence="6 9" id="KW-1133">Transmembrane helix</keyword>
<keyword evidence="8 9" id="KW-0472">Membrane</keyword>
<evidence type="ECO:0000256" key="8">
    <source>
        <dbReference type="ARBA" id="ARBA00023136"/>
    </source>
</evidence>
<name>A0A2P1PUV5_9GAMM</name>
<feature type="transmembrane region" description="Helical" evidence="9">
    <location>
        <begin position="42"/>
        <end position="61"/>
    </location>
</feature>
<reference evidence="10 11" key="2">
    <citation type="submission" date="2018-03" db="EMBL/GenBank/DDBJ databases">
        <authorList>
            <person name="Keele B.F."/>
        </authorList>
    </citation>
    <scope>NUCLEOTIDE SEQUENCE [LARGE SCALE GENOMIC DNA]</scope>
    <source>
        <strain evidence="10 11">D13</strain>
    </source>
</reference>
<keyword evidence="7 9" id="KW-0811">Translocation</keyword>